<proteinExistence type="inferred from homology"/>
<dbReference type="InterPro" id="IPR003698">
    <property type="entry name" value="Lipoyl_synth"/>
</dbReference>
<name>A0A1I1UPF0_9BACT</name>
<dbReference type="NCBIfam" id="NF009544">
    <property type="entry name" value="PRK12928.1"/>
    <property type="match status" value="1"/>
</dbReference>
<dbReference type="FunFam" id="3.20.20.70:FF:000040">
    <property type="entry name" value="Lipoyl synthase"/>
    <property type="match status" value="1"/>
</dbReference>
<feature type="binding site" evidence="9">
    <location>
        <position position="74"/>
    </location>
    <ligand>
        <name>[4Fe-4S] cluster</name>
        <dbReference type="ChEBI" id="CHEBI:49883"/>
        <label>2</label>
        <note>4Fe-4S-S-AdoMet</note>
    </ligand>
</feature>
<keyword evidence="4 9" id="KW-0949">S-adenosyl-L-methionine</keyword>
<keyword evidence="6 9" id="KW-0408">Iron</keyword>
<dbReference type="GO" id="GO:0009249">
    <property type="term" value="P:protein lipoylation"/>
    <property type="evidence" value="ECO:0007669"/>
    <property type="project" value="UniProtKB-UniRule"/>
</dbReference>
<dbReference type="Pfam" id="PF16881">
    <property type="entry name" value="LIAS_N"/>
    <property type="match status" value="1"/>
</dbReference>
<dbReference type="FunCoup" id="A0A1I1UPF0">
    <property type="interactions" value="516"/>
</dbReference>
<evidence type="ECO:0000256" key="9">
    <source>
        <dbReference type="HAMAP-Rule" id="MF_00206"/>
    </source>
</evidence>
<dbReference type="EC" id="2.8.1.8" evidence="9"/>
<feature type="binding site" evidence="9">
    <location>
        <position position="52"/>
    </location>
    <ligand>
        <name>[4Fe-4S] cluster</name>
        <dbReference type="ChEBI" id="CHEBI:49883"/>
        <label>1</label>
    </ligand>
</feature>
<dbReference type="PANTHER" id="PTHR10949:SF0">
    <property type="entry name" value="LIPOYL SYNTHASE, MITOCHONDRIAL"/>
    <property type="match status" value="1"/>
</dbReference>
<evidence type="ECO:0000313" key="12">
    <source>
        <dbReference type="Proteomes" id="UP000181976"/>
    </source>
</evidence>
<comment type="catalytic activity">
    <reaction evidence="8 9">
        <text>[[Fe-S] cluster scaffold protein carrying a second [4Fe-4S](2+) cluster] + N(6)-octanoyl-L-lysyl-[protein] + 2 oxidized [2Fe-2S]-[ferredoxin] + 2 S-adenosyl-L-methionine + 4 H(+) = [[Fe-S] cluster scaffold protein] + N(6)-[(R)-dihydrolipoyl]-L-lysyl-[protein] + 4 Fe(3+) + 2 hydrogen sulfide + 2 5'-deoxyadenosine + 2 L-methionine + 2 reduced [2Fe-2S]-[ferredoxin]</text>
        <dbReference type="Rhea" id="RHEA:16585"/>
        <dbReference type="Rhea" id="RHEA-COMP:9928"/>
        <dbReference type="Rhea" id="RHEA-COMP:10000"/>
        <dbReference type="Rhea" id="RHEA-COMP:10001"/>
        <dbReference type="Rhea" id="RHEA-COMP:10475"/>
        <dbReference type="Rhea" id="RHEA-COMP:14568"/>
        <dbReference type="Rhea" id="RHEA-COMP:14569"/>
        <dbReference type="ChEBI" id="CHEBI:15378"/>
        <dbReference type="ChEBI" id="CHEBI:17319"/>
        <dbReference type="ChEBI" id="CHEBI:29034"/>
        <dbReference type="ChEBI" id="CHEBI:29919"/>
        <dbReference type="ChEBI" id="CHEBI:33722"/>
        <dbReference type="ChEBI" id="CHEBI:33737"/>
        <dbReference type="ChEBI" id="CHEBI:33738"/>
        <dbReference type="ChEBI" id="CHEBI:57844"/>
        <dbReference type="ChEBI" id="CHEBI:59789"/>
        <dbReference type="ChEBI" id="CHEBI:78809"/>
        <dbReference type="ChEBI" id="CHEBI:83100"/>
        <dbReference type="EC" id="2.8.1.8"/>
    </reaction>
</comment>
<evidence type="ECO:0000256" key="8">
    <source>
        <dbReference type="ARBA" id="ARBA00047326"/>
    </source>
</evidence>
<sequence>MINILSERKRKPAWLKIQLPSTADYNWMNKTIRDHKLHTICTSGKCPNAAECWSNGTATFMILGDICTRACKFCNVKTGKPDAVDFKEPLRIARSIKIMKLKHAVITSVDRDDLEDGGASVWAETIRMVKELNPGITQEVLIPDFNGLKHLIQKVIDAGPEVISHNLETVRRLTPQIRSKAKYDLSLKVLQYISSSGVVSKSGIMVGLGETPEEVFETMDDLRAVGVKVLTIGQYLQPTPKHWPVYEYVTPGQFEIYRKEGLKRGFKYVESGPLVRSSYHAEKHINALSE</sequence>
<dbReference type="InterPro" id="IPR013785">
    <property type="entry name" value="Aldolase_TIM"/>
</dbReference>
<dbReference type="SFLD" id="SFLDF00271">
    <property type="entry name" value="lipoyl_synthase"/>
    <property type="match status" value="1"/>
</dbReference>
<dbReference type="GO" id="GO:0005737">
    <property type="term" value="C:cytoplasm"/>
    <property type="evidence" value="ECO:0007669"/>
    <property type="project" value="UniProtKB-SubCell"/>
</dbReference>
<dbReference type="EMBL" id="FONA01000001">
    <property type="protein sequence ID" value="SFD72584.1"/>
    <property type="molecule type" value="Genomic_DNA"/>
</dbReference>
<keyword evidence="3 9" id="KW-0808">Transferase</keyword>
<evidence type="ECO:0000256" key="4">
    <source>
        <dbReference type="ARBA" id="ARBA00022691"/>
    </source>
</evidence>
<dbReference type="AlphaFoldDB" id="A0A1I1UPF0"/>
<dbReference type="OrthoDB" id="9787898at2"/>
<dbReference type="PROSITE" id="PS51918">
    <property type="entry name" value="RADICAL_SAM"/>
    <property type="match status" value="1"/>
</dbReference>
<evidence type="ECO:0000256" key="3">
    <source>
        <dbReference type="ARBA" id="ARBA00022679"/>
    </source>
</evidence>
<dbReference type="PANTHER" id="PTHR10949">
    <property type="entry name" value="LIPOYL SYNTHASE"/>
    <property type="match status" value="1"/>
</dbReference>
<evidence type="ECO:0000256" key="6">
    <source>
        <dbReference type="ARBA" id="ARBA00023004"/>
    </source>
</evidence>
<feature type="binding site" evidence="9">
    <location>
        <position position="278"/>
    </location>
    <ligand>
        <name>[4Fe-4S] cluster</name>
        <dbReference type="ChEBI" id="CHEBI:49883"/>
        <label>1</label>
    </ligand>
</feature>
<comment type="similarity">
    <text evidence="9">Belongs to the radical SAM superfamily. Lipoyl synthase family.</text>
</comment>
<dbReference type="SFLD" id="SFLDS00029">
    <property type="entry name" value="Radical_SAM"/>
    <property type="match status" value="1"/>
</dbReference>
<dbReference type="InterPro" id="IPR058240">
    <property type="entry name" value="rSAM_sf"/>
</dbReference>
<dbReference type="Pfam" id="PF04055">
    <property type="entry name" value="Radical_SAM"/>
    <property type="match status" value="1"/>
</dbReference>
<dbReference type="NCBIfam" id="TIGR00510">
    <property type="entry name" value="lipA"/>
    <property type="match status" value="1"/>
</dbReference>
<dbReference type="GO" id="GO:0046872">
    <property type="term" value="F:metal ion binding"/>
    <property type="evidence" value="ECO:0007669"/>
    <property type="project" value="UniProtKB-KW"/>
</dbReference>
<dbReference type="SMART" id="SM00729">
    <property type="entry name" value="Elp3"/>
    <property type="match status" value="1"/>
</dbReference>
<gene>
    <name evidence="9" type="primary">lipA</name>
    <name evidence="11" type="ORF">SAMN05444380_101150</name>
</gene>
<evidence type="ECO:0000313" key="11">
    <source>
        <dbReference type="EMBL" id="SFD72584.1"/>
    </source>
</evidence>
<organism evidence="11 12">
    <name type="scientific">Thermophagus xiamenensis</name>
    <dbReference type="NCBI Taxonomy" id="385682"/>
    <lineage>
        <taxon>Bacteria</taxon>
        <taxon>Pseudomonadati</taxon>
        <taxon>Bacteroidota</taxon>
        <taxon>Bacteroidia</taxon>
        <taxon>Marinilabiliales</taxon>
        <taxon>Marinilabiliaceae</taxon>
        <taxon>Thermophagus</taxon>
    </lineage>
</organism>
<protein>
    <recommendedName>
        <fullName evidence="9">Lipoyl synthase</fullName>
        <ecNumber evidence="9">2.8.1.8</ecNumber>
    </recommendedName>
    <alternativeName>
        <fullName evidence="9">Lip-syn</fullName>
        <shortName evidence="9">LS</shortName>
    </alternativeName>
    <alternativeName>
        <fullName evidence="9">Lipoate synthase</fullName>
    </alternativeName>
    <alternativeName>
        <fullName evidence="9">Lipoic acid synthase</fullName>
    </alternativeName>
    <alternativeName>
        <fullName evidence="9">Sulfur insertion protein LipA</fullName>
    </alternativeName>
</protein>
<feature type="binding site" evidence="9">
    <location>
        <position position="41"/>
    </location>
    <ligand>
        <name>[4Fe-4S] cluster</name>
        <dbReference type="ChEBI" id="CHEBI:49883"/>
        <label>1</label>
    </ligand>
</feature>
<feature type="binding site" evidence="9">
    <location>
        <position position="67"/>
    </location>
    <ligand>
        <name>[4Fe-4S] cluster</name>
        <dbReference type="ChEBI" id="CHEBI:49883"/>
        <label>2</label>
        <note>4Fe-4S-S-AdoMet</note>
    </ligand>
</feature>
<feature type="domain" description="Radical SAM core" evidence="10">
    <location>
        <begin position="53"/>
        <end position="267"/>
    </location>
</feature>
<evidence type="ECO:0000256" key="2">
    <source>
        <dbReference type="ARBA" id="ARBA00022490"/>
    </source>
</evidence>
<comment type="cofactor">
    <cofactor evidence="9">
        <name>[4Fe-4S] cluster</name>
        <dbReference type="ChEBI" id="CHEBI:49883"/>
    </cofactor>
    <text evidence="9">Binds 2 [4Fe-4S] clusters per subunit. One cluster is coordinated with 3 cysteines and an exchangeable S-adenosyl-L-methionine.</text>
</comment>
<dbReference type="NCBIfam" id="NF004019">
    <property type="entry name" value="PRK05481.1"/>
    <property type="match status" value="1"/>
</dbReference>
<keyword evidence="12" id="KW-1185">Reference proteome</keyword>
<dbReference type="STRING" id="385682.SAMN05444380_101150"/>
<keyword evidence="1 9" id="KW-0004">4Fe-4S</keyword>
<dbReference type="SFLD" id="SFLDG01058">
    <property type="entry name" value="lipoyl_synthase_like"/>
    <property type="match status" value="1"/>
</dbReference>
<dbReference type="Proteomes" id="UP000181976">
    <property type="component" value="Unassembled WGS sequence"/>
</dbReference>
<evidence type="ECO:0000256" key="7">
    <source>
        <dbReference type="ARBA" id="ARBA00023014"/>
    </source>
</evidence>
<dbReference type="SUPFAM" id="SSF102114">
    <property type="entry name" value="Radical SAM enzymes"/>
    <property type="match status" value="1"/>
</dbReference>
<dbReference type="eggNOG" id="COG0320">
    <property type="taxonomic scope" value="Bacteria"/>
</dbReference>
<dbReference type="GO" id="GO:0016992">
    <property type="term" value="F:lipoate synthase activity"/>
    <property type="evidence" value="ECO:0007669"/>
    <property type="project" value="UniProtKB-UniRule"/>
</dbReference>
<dbReference type="Gene3D" id="3.20.20.70">
    <property type="entry name" value="Aldolase class I"/>
    <property type="match status" value="1"/>
</dbReference>
<dbReference type="InterPro" id="IPR006638">
    <property type="entry name" value="Elp3/MiaA/NifB-like_rSAM"/>
</dbReference>
<evidence type="ECO:0000256" key="5">
    <source>
        <dbReference type="ARBA" id="ARBA00022723"/>
    </source>
</evidence>
<dbReference type="RefSeq" id="WP_010526944.1">
    <property type="nucleotide sequence ID" value="NZ_AFSL01000024.1"/>
</dbReference>
<dbReference type="HAMAP" id="MF_00206">
    <property type="entry name" value="Lipoyl_synth"/>
    <property type="match status" value="1"/>
</dbReference>
<comment type="pathway">
    <text evidence="9">Protein modification; protein lipoylation via endogenous pathway; protein N(6)-(lipoyl)lysine from octanoyl-[acyl-carrier-protein]: step 2/2.</text>
</comment>
<reference evidence="11 12" key="1">
    <citation type="submission" date="2016-10" db="EMBL/GenBank/DDBJ databases">
        <authorList>
            <person name="de Groot N.N."/>
        </authorList>
    </citation>
    <scope>NUCLEOTIDE SEQUENCE [LARGE SCALE GENOMIC DNA]</scope>
    <source>
        <strain evidence="11 12">DSM 19012</strain>
    </source>
</reference>
<dbReference type="InterPro" id="IPR007197">
    <property type="entry name" value="rSAM"/>
</dbReference>
<keyword evidence="5 9" id="KW-0479">Metal-binding</keyword>
<dbReference type="CDD" id="cd01335">
    <property type="entry name" value="Radical_SAM"/>
    <property type="match status" value="1"/>
</dbReference>
<comment type="function">
    <text evidence="9">Catalyzes the radical-mediated insertion of two sulfur atoms into the C-6 and C-8 positions of the octanoyl moiety bound to the lipoyl domains of lipoate-dependent enzymes, thereby converting the octanoylated domains into lipoylated derivatives.</text>
</comment>
<evidence type="ECO:0000256" key="1">
    <source>
        <dbReference type="ARBA" id="ARBA00022485"/>
    </source>
</evidence>
<dbReference type="PIRSF" id="PIRSF005963">
    <property type="entry name" value="Lipoyl_synth"/>
    <property type="match status" value="1"/>
</dbReference>
<dbReference type="UniPathway" id="UPA00538">
    <property type="reaction ID" value="UER00593"/>
</dbReference>
<keyword evidence="2 9" id="KW-0963">Cytoplasm</keyword>
<feature type="binding site" evidence="9">
    <location>
        <position position="71"/>
    </location>
    <ligand>
        <name>[4Fe-4S] cluster</name>
        <dbReference type="ChEBI" id="CHEBI:49883"/>
        <label>2</label>
        <note>4Fe-4S-S-AdoMet</note>
    </ligand>
</feature>
<dbReference type="GO" id="GO:0051539">
    <property type="term" value="F:4 iron, 4 sulfur cluster binding"/>
    <property type="evidence" value="ECO:0007669"/>
    <property type="project" value="UniProtKB-UniRule"/>
</dbReference>
<keyword evidence="7 9" id="KW-0411">Iron-sulfur</keyword>
<feature type="binding site" evidence="9">
    <location>
        <position position="46"/>
    </location>
    <ligand>
        <name>[4Fe-4S] cluster</name>
        <dbReference type="ChEBI" id="CHEBI:49883"/>
        <label>1</label>
    </ligand>
</feature>
<dbReference type="InParanoid" id="A0A1I1UPF0"/>
<dbReference type="InterPro" id="IPR031691">
    <property type="entry name" value="LIAS_N"/>
</dbReference>
<comment type="subcellular location">
    <subcellularLocation>
        <location evidence="9">Cytoplasm</location>
    </subcellularLocation>
</comment>
<accession>A0A1I1UPF0</accession>
<evidence type="ECO:0000259" key="10">
    <source>
        <dbReference type="PROSITE" id="PS51918"/>
    </source>
</evidence>